<feature type="transmembrane region" description="Helical" evidence="2">
    <location>
        <begin position="179"/>
        <end position="200"/>
    </location>
</feature>
<evidence type="ECO:0000256" key="1">
    <source>
        <dbReference type="SAM" id="MobiDB-lite"/>
    </source>
</evidence>
<dbReference type="EMBL" id="BMNA01000001">
    <property type="protein sequence ID" value="GGL87991.1"/>
    <property type="molecule type" value="Genomic_DNA"/>
</dbReference>
<dbReference type="Proteomes" id="UP000655208">
    <property type="component" value="Unassembled WGS sequence"/>
</dbReference>
<name>A0A917SME2_9ACTN</name>
<accession>A0A917SME2</accession>
<protein>
    <recommendedName>
        <fullName evidence="5">DUF998 domain-containing protein</fullName>
    </recommendedName>
</protein>
<reference evidence="3" key="2">
    <citation type="submission" date="2020-09" db="EMBL/GenBank/DDBJ databases">
        <authorList>
            <person name="Sun Q."/>
            <person name="Zhou Y."/>
        </authorList>
    </citation>
    <scope>NUCLEOTIDE SEQUENCE</scope>
    <source>
        <strain evidence="3">CGMCC 4.7308</strain>
    </source>
</reference>
<dbReference type="InterPro" id="IPR009339">
    <property type="entry name" value="DUF998"/>
</dbReference>
<feature type="transmembrane region" description="Helical" evidence="2">
    <location>
        <begin position="147"/>
        <end position="167"/>
    </location>
</feature>
<dbReference type="Pfam" id="PF06197">
    <property type="entry name" value="DUF998"/>
    <property type="match status" value="1"/>
</dbReference>
<keyword evidence="2" id="KW-0472">Membrane</keyword>
<sequence length="284" mass="28969">MPGTLPGRLGRAGAHTGGTGRVRTVVGRAGRWRGGGGEGLTVTDVNDRTVAEAGTGTGTAAAAPPSAPVRALAGTGIALTVLCVVTVLTLHVVPPTSAISPVRRTISEYGLSSLSWAFNLGVVALAAGSAAVLAAQLGRFRSASRTGLVFGAVWIVALLVLVVFPKHNWAVGPSTSGTVHRMASLVAFLVLPFAVLLLQWRRARAGSALARWGCGLAVLGLAWFLPIAVAIATRSVSGLPWWQAVPLGLVERGMAASEVAAVIVVGVDALRRRPVTPDPRPAAG</sequence>
<organism evidence="3 4">
    <name type="scientific">Nakamurella endophytica</name>
    <dbReference type="NCBI Taxonomy" id="1748367"/>
    <lineage>
        <taxon>Bacteria</taxon>
        <taxon>Bacillati</taxon>
        <taxon>Actinomycetota</taxon>
        <taxon>Actinomycetes</taxon>
        <taxon>Nakamurellales</taxon>
        <taxon>Nakamurellaceae</taxon>
        <taxon>Nakamurella</taxon>
    </lineage>
</organism>
<feature type="transmembrane region" description="Helical" evidence="2">
    <location>
        <begin position="71"/>
        <end position="93"/>
    </location>
</feature>
<feature type="transmembrane region" description="Helical" evidence="2">
    <location>
        <begin position="212"/>
        <end position="233"/>
    </location>
</feature>
<dbReference type="AlphaFoldDB" id="A0A917SME2"/>
<keyword evidence="2" id="KW-0812">Transmembrane</keyword>
<reference evidence="3" key="1">
    <citation type="journal article" date="2014" name="Int. J. Syst. Evol. Microbiol.">
        <title>Complete genome sequence of Corynebacterium casei LMG S-19264T (=DSM 44701T), isolated from a smear-ripened cheese.</title>
        <authorList>
            <consortium name="US DOE Joint Genome Institute (JGI-PGF)"/>
            <person name="Walter F."/>
            <person name="Albersmeier A."/>
            <person name="Kalinowski J."/>
            <person name="Ruckert C."/>
        </authorList>
    </citation>
    <scope>NUCLEOTIDE SEQUENCE</scope>
    <source>
        <strain evidence="3">CGMCC 4.7308</strain>
    </source>
</reference>
<keyword evidence="2" id="KW-1133">Transmembrane helix</keyword>
<feature type="region of interest" description="Disordered" evidence="1">
    <location>
        <begin position="1"/>
        <end position="20"/>
    </location>
</feature>
<keyword evidence="4" id="KW-1185">Reference proteome</keyword>
<evidence type="ECO:0000313" key="3">
    <source>
        <dbReference type="EMBL" id="GGL87991.1"/>
    </source>
</evidence>
<comment type="caution">
    <text evidence="3">The sequence shown here is derived from an EMBL/GenBank/DDBJ whole genome shotgun (WGS) entry which is preliminary data.</text>
</comment>
<evidence type="ECO:0000256" key="2">
    <source>
        <dbReference type="SAM" id="Phobius"/>
    </source>
</evidence>
<feature type="transmembrane region" description="Helical" evidence="2">
    <location>
        <begin position="113"/>
        <end position="135"/>
    </location>
</feature>
<evidence type="ECO:0008006" key="5">
    <source>
        <dbReference type="Google" id="ProtNLM"/>
    </source>
</evidence>
<gene>
    <name evidence="3" type="ORF">GCM10011594_04530</name>
</gene>
<evidence type="ECO:0000313" key="4">
    <source>
        <dbReference type="Proteomes" id="UP000655208"/>
    </source>
</evidence>
<proteinExistence type="predicted"/>